<feature type="compositionally biased region" description="Low complexity" evidence="5">
    <location>
        <begin position="211"/>
        <end position="226"/>
    </location>
</feature>
<dbReference type="InterPro" id="IPR027359">
    <property type="entry name" value="Volt_channel_dom_sf"/>
</dbReference>
<feature type="transmembrane region" description="Helical" evidence="6">
    <location>
        <begin position="327"/>
        <end position="346"/>
    </location>
</feature>
<keyword evidence="2 6" id="KW-0812">Transmembrane</keyword>
<evidence type="ECO:0000313" key="10">
    <source>
        <dbReference type="Proteomes" id="UP001189429"/>
    </source>
</evidence>
<dbReference type="InterPro" id="IPR029787">
    <property type="entry name" value="Nucleotide_cyclase"/>
</dbReference>
<evidence type="ECO:0000313" key="9">
    <source>
        <dbReference type="EMBL" id="CAK0890966.1"/>
    </source>
</evidence>
<dbReference type="InterPro" id="IPR002048">
    <property type="entry name" value="EF_hand_dom"/>
</dbReference>
<feature type="transmembrane region" description="Helical" evidence="6">
    <location>
        <begin position="388"/>
        <end position="411"/>
    </location>
</feature>
<dbReference type="PROSITE" id="PS50222">
    <property type="entry name" value="EF_HAND_2"/>
    <property type="match status" value="1"/>
</dbReference>
<feature type="domain" description="Guanylate cyclase" evidence="7">
    <location>
        <begin position="850"/>
        <end position="983"/>
    </location>
</feature>
<dbReference type="PANTHER" id="PTHR43336:SF3">
    <property type="entry name" value="GUANYLATE CYCLASE DOMAIN-CONTAINING PROTEIN"/>
    <property type="match status" value="1"/>
</dbReference>
<dbReference type="Gene3D" id="3.30.70.1230">
    <property type="entry name" value="Nucleotide cyclase"/>
    <property type="match status" value="1"/>
</dbReference>
<evidence type="ECO:0000256" key="2">
    <source>
        <dbReference type="ARBA" id="ARBA00022692"/>
    </source>
</evidence>
<feature type="compositionally biased region" description="Polar residues" evidence="5">
    <location>
        <begin position="24"/>
        <end position="47"/>
    </location>
</feature>
<evidence type="ECO:0000256" key="3">
    <source>
        <dbReference type="ARBA" id="ARBA00022989"/>
    </source>
</evidence>
<dbReference type="PROSITE" id="PS00018">
    <property type="entry name" value="EF_HAND_1"/>
    <property type="match status" value="1"/>
</dbReference>
<dbReference type="Proteomes" id="UP001189429">
    <property type="component" value="Unassembled WGS sequence"/>
</dbReference>
<keyword evidence="10" id="KW-1185">Reference proteome</keyword>
<dbReference type="PROSITE" id="PS50125">
    <property type="entry name" value="GUANYLATE_CYCLASE_2"/>
    <property type="match status" value="1"/>
</dbReference>
<keyword evidence="3 6" id="KW-1133">Transmembrane helix</keyword>
<comment type="subcellular location">
    <subcellularLocation>
        <location evidence="1">Membrane</location>
        <topology evidence="1">Multi-pass membrane protein</topology>
    </subcellularLocation>
</comment>
<reference evidence="9" key="1">
    <citation type="submission" date="2023-10" db="EMBL/GenBank/DDBJ databases">
        <authorList>
            <person name="Chen Y."/>
            <person name="Shah S."/>
            <person name="Dougan E. K."/>
            <person name="Thang M."/>
            <person name="Chan C."/>
        </authorList>
    </citation>
    <scope>NUCLEOTIDE SEQUENCE [LARGE SCALE GENOMIC DNA]</scope>
</reference>
<sequence length="1164" mass="128290">MATAGAEGPEGGEARGGRRHRTSDSVASMTSASTMRSGAGTSSTDTMQMVRLRSAKSRVSAESAGERIPETEAIIGEASGFSPTLRTENTLDSLPALSTSVTPKRLTNDEVIGNNTASALKARHLQRSKSIFVGSYDCATPDDHLLFSRAIGLQDDATSPTSMNGRGSLLSSDSSRNTPTKQRQSDLCRPQGALGPRPRRRSDENLQLRPSRLSVSSLSSDGSVGRLNNPDNWGSTNSQDVDSCTVAGFFRPLTSSRAIKKQHLDFGRIASQIFTLTRDGAAGLDAAAVEQRTRWNCSHRCACCRRCPGRARCGSWWNRLQMVCRKLGGSGLFTAFFLALTIYVLFGPDILDLVRQKYLDYPFLVINTVVFALFSFELIVLIVGNSSYGTSAFVVLDIVCLASLVTDTLLVNGYDLGVLLSEDNARLSRVARSSRTVRLVRLVRLARVARMLPKLLTFLRTQNHQLGQQVLLRRLWRGFFVLDGDKDGFISEFDLKVFYLIVLRECPDMCRHTAAQLLSFDKAYIERSVSSDPDAQEDGTEGALDFQKFSQIMLNTRLGKDLVNHHIEDLEMGEGVWSLTQKLSDKTAMKVCACVLCLLITVSLLEIDAVDAGPLVGLAQLDHIVRSEALLGALNFDYLCNQISPFWDRTSVLFLHLDGMSFESGCCDSCYTNATANAAIDMMNEKIRTSRIRPTDMDSICLVGGTADLCSATDLGRVRSLALLDMSSRVHEDAVWSIVTTITMLFLLLCFVFILNRKITSFTRTILQPLRWLVDDMQALSSLELLTMDKDMPGGVVVKTVEELSHLQSAFQSMQGAIRGWSMFVPPMVVQRLFSSGIEAGIGVNKCHVTILFCDVVKFDEMCIGLEPNEIIDLLSTVGNFIAEAIQQKAGTLLEFIGDETVSVFNVPNHVKHHYVAGLEAAREIHRVIDSHNPFISHEGKELEIKCRCGVHTARMLAGNIGSPQRIKYGLLGDGINLAARLKGLNSRYGTRTLVSDSTLQALKMVRHSMHYRPVDVVAVKGKVQGTPVYEALPLYANEDNKKLLACENHQKAFELYQQRQFHDAAELFQEVENTFVASGCTKDVASRILRKRCLAYMKDPPPEDWDGVDRLKMKTFDVDDDDDEAPAPPQEGGGADAAANASGIVEIDSSRSDVMRSMWCWGY</sequence>
<dbReference type="Pfam" id="PF00211">
    <property type="entry name" value="Guanylate_cyc"/>
    <property type="match status" value="1"/>
</dbReference>
<feature type="compositionally biased region" description="Low complexity" evidence="5">
    <location>
        <begin position="164"/>
        <end position="177"/>
    </location>
</feature>
<dbReference type="SMART" id="SM00044">
    <property type="entry name" value="CYCc"/>
    <property type="match status" value="1"/>
</dbReference>
<evidence type="ECO:0000256" key="1">
    <source>
        <dbReference type="ARBA" id="ARBA00004141"/>
    </source>
</evidence>
<dbReference type="PANTHER" id="PTHR43336">
    <property type="entry name" value="OXYGEN SENSOR HISTIDINE KINASE RESPONSE REGULATOR DEVS/DOSS"/>
    <property type="match status" value="1"/>
</dbReference>
<feature type="transmembrane region" description="Helical" evidence="6">
    <location>
        <begin position="734"/>
        <end position="755"/>
    </location>
</feature>
<feature type="region of interest" description="Disordered" evidence="5">
    <location>
        <begin position="1119"/>
        <end position="1144"/>
    </location>
</feature>
<feature type="region of interest" description="Disordered" evidence="5">
    <location>
        <begin position="1"/>
        <end position="48"/>
    </location>
</feature>
<dbReference type="EMBL" id="CAUYUJ010019407">
    <property type="protein sequence ID" value="CAK0890966.1"/>
    <property type="molecule type" value="Genomic_DNA"/>
</dbReference>
<organism evidence="9 10">
    <name type="scientific">Prorocentrum cordatum</name>
    <dbReference type="NCBI Taxonomy" id="2364126"/>
    <lineage>
        <taxon>Eukaryota</taxon>
        <taxon>Sar</taxon>
        <taxon>Alveolata</taxon>
        <taxon>Dinophyceae</taxon>
        <taxon>Prorocentrales</taxon>
        <taxon>Prorocentraceae</taxon>
        <taxon>Prorocentrum</taxon>
    </lineage>
</organism>
<protein>
    <recommendedName>
        <fullName evidence="11">Guanylate cyclase domain-containing protein</fullName>
    </recommendedName>
</protein>
<dbReference type="Gene3D" id="1.20.120.350">
    <property type="entry name" value="Voltage-gated potassium channels. Chain C"/>
    <property type="match status" value="1"/>
</dbReference>
<feature type="transmembrane region" description="Helical" evidence="6">
    <location>
        <begin position="358"/>
        <end position="382"/>
    </location>
</feature>
<evidence type="ECO:0000256" key="6">
    <source>
        <dbReference type="SAM" id="Phobius"/>
    </source>
</evidence>
<proteinExistence type="predicted"/>
<dbReference type="SUPFAM" id="SSF55073">
    <property type="entry name" value="Nucleotide cyclase"/>
    <property type="match status" value="1"/>
</dbReference>
<comment type="caution">
    <text evidence="9">The sequence shown here is derived from an EMBL/GenBank/DDBJ whole genome shotgun (WGS) entry which is preliminary data.</text>
</comment>
<evidence type="ECO:0000256" key="5">
    <source>
        <dbReference type="SAM" id="MobiDB-lite"/>
    </source>
</evidence>
<keyword evidence="4 6" id="KW-0472">Membrane</keyword>
<evidence type="ECO:0000259" key="8">
    <source>
        <dbReference type="PROSITE" id="PS50222"/>
    </source>
</evidence>
<evidence type="ECO:0008006" key="11">
    <source>
        <dbReference type="Google" id="ProtNLM"/>
    </source>
</evidence>
<evidence type="ECO:0000259" key="7">
    <source>
        <dbReference type="PROSITE" id="PS50125"/>
    </source>
</evidence>
<dbReference type="InterPro" id="IPR018247">
    <property type="entry name" value="EF_Hand_1_Ca_BS"/>
</dbReference>
<dbReference type="CDD" id="cd07302">
    <property type="entry name" value="CHD"/>
    <property type="match status" value="1"/>
</dbReference>
<gene>
    <name evidence="9" type="ORF">PCOR1329_LOCUS71038</name>
</gene>
<name>A0ABN9WVT6_9DINO</name>
<accession>A0ABN9WVT6</accession>
<dbReference type="InterPro" id="IPR001054">
    <property type="entry name" value="A/G_cyclase"/>
</dbReference>
<feature type="domain" description="EF-hand" evidence="8">
    <location>
        <begin position="470"/>
        <end position="505"/>
    </location>
</feature>
<feature type="region of interest" description="Disordered" evidence="5">
    <location>
        <begin position="156"/>
        <end position="234"/>
    </location>
</feature>
<evidence type="ECO:0000256" key="4">
    <source>
        <dbReference type="ARBA" id="ARBA00023136"/>
    </source>
</evidence>